<dbReference type="PANTHER" id="PTHR16290:SF0">
    <property type="entry name" value="DECAPPING PROTEIN 1, ISOFORM A"/>
    <property type="match status" value="1"/>
</dbReference>
<dbReference type="PANTHER" id="PTHR16290">
    <property type="entry name" value="TRANSCRIPTION FACTOR SMIF DECAPPING ENZYME DCP1"/>
    <property type="match status" value="1"/>
</dbReference>
<evidence type="ECO:0000313" key="6">
    <source>
        <dbReference type="EMBL" id="KAH6670861.1"/>
    </source>
</evidence>
<evidence type="ECO:0000256" key="5">
    <source>
        <dbReference type="SAM" id="MobiDB-lite"/>
    </source>
</evidence>
<accession>A0A9P8V3D8</accession>
<organism evidence="6 7">
    <name type="scientific">Plectosphaerella plurivora</name>
    <dbReference type="NCBI Taxonomy" id="936078"/>
    <lineage>
        <taxon>Eukaryota</taxon>
        <taxon>Fungi</taxon>
        <taxon>Dikarya</taxon>
        <taxon>Ascomycota</taxon>
        <taxon>Pezizomycotina</taxon>
        <taxon>Sordariomycetes</taxon>
        <taxon>Hypocreomycetidae</taxon>
        <taxon>Glomerellales</taxon>
        <taxon>Plectosphaerellaceae</taxon>
        <taxon>Plectosphaerella</taxon>
    </lineage>
</organism>
<evidence type="ECO:0000256" key="1">
    <source>
        <dbReference type="ARBA" id="ARBA00004496"/>
    </source>
</evidence>
<dbReference type="GO" id="GO:0003729">
    <property type="term" value="F:mRNA binding"/>
    <property type="evidence" value="ECO:0007669"/>
    <property type="project" value="TreeGrafter"/>
</dbReference>
<gene>
    <name evidence="6" type="ORF">F5X68DRAFT_215402</name>
</gene>
<dbReference type="EMBL" id="JAGSXJ010000029">
    <property type="protein sequence ID" value="KAH6670861.1"/>
    <property type="molecule type" value="Genomic_DNA"/>
</dbReference>
<dbReference type="GO" id="GO:0006397">
    <property type="term" value="P:mRNA processing"/>
    <property type="evidence" value="ECO:0007669"/>
    <property type="project" value="UniProtKB-KW"/>
</dbReference>
<name>A0A9P8V3D8_9PEZI</name>
<comment type="similarity">
    <text evidence="2">Belongs to the DCP1 family.</text>
</comment>
<dbReference type="Proteomes" id="UP000770015">
    <property type="component" value="Unassembled WGS sequence"/>
</dbReference>
<keyword evidence="3" id="KW-0963">Cytoplasm</keyword>
<dbReference type="Pfam" id="PF06058">
    <property type="entry name" value="DCP1"/>
    <property type="match status" value="1"/>
</dbReference>
<comment type="subcellular location">
    <subcellularLocation>
        <location evidence="1">Cytoplasm</location>
    </subcellularLocation>
</comment>
<keyword evidence="4" id="KW-0507">mRNA processing</keyword>
<proteinExistence type="inferred from homology"/>
<evidence type="ECO:0000256" key="2">
    <source>
        <dbReference type="ARBA" id="ARBA00008778"/>
    </source>
</evidence>
<dbReference type="GO" id="GO:0000290">
    <property type="term" value="P:deadenylation-dependent decapping of nuclear-transcribed mRNA"/>
    <property type="evidence" value="ECO:0007669"/>
    <property type="project" value="InterPro"/>
</dbReference>
<dbReference type="Gene3D" id="2.30.29.30">
    <property type="entry name" value="Pleckstrin-homology domain (PH domain)/Phosphotyrosine-binding domain (PTB)"/>
    <property type="match status" value="1"/>
</dbReference>
<protein>
    <recommendedName>
        <fullName evidence="8">PH domain-like protein</fullName>
    </recommendedName>
</protein>
<evidence type="ECO:0000256" key="4">
    <source>
        <dbReference type="ARBA" id="ARBA00022664"/>
    </source>
</evidence>
<keyword evidence="7" id="KW-1185">Reference proteome</keyword>
<evidence type="ECO:0000313" key="7">
    <source>
        <dbReference type="Proteomes" id="UP000770015"/>
    </source>
</evidence>
<reference evidence="6" key="1">
    <citation type="journal article" date="2021" name="Nat. Commun.">
        <title>Genetic determinants of endophytism in the Arabidopsis root mycobiome.</title>
        <authorList>
            <person name="Mesny F."/>
            <person name="Miyauchi S."/>
            <person name="Thiergart T."/>
            <person name="Pickel B."/>
            <person name="Atanasova L."/>
            <person name="Karlsson M."/>
            <person name="Huettel B."/>
            <person name="Barry K.W."/>
            <person name="Haridas S."/>
            <person name="Chen C."/>
            <person name="Bauer D."/>
            <person name="Andreopoulos W."/>
            <person name="Pangilinan J."/>
            <person name="LaButti K."/>
            <person name="Riley R."/>
            <person name="Lipzen A."/>
            <person name="Clum A."/>
            <person name="Drula E."/>
            <person name="Henrissat B."/>
            <person name="Kohler A."/>
            <person name="Grigoriev I.V."/>
            <person name="Martin F.M."/>
            <person name="Hacquard S."/>
        </authorList>
    </citation>
    <scope>NUCLEOTIDE SEQUENCE</scope>
    <source>
        <strain evidence="6">MPI-SDFR-AT-0117</strain>
    </source>
</reference>
<dbReference type="GO" id="GO:0031087">
    <property type="term" value="P:deadenylation-independent decapping of nuclear-transcribed mRNA"/>
    <property type="evidence" value="ECO:0007669"/>
    <property type="project" value="TreeGrafter"/>
</dbReference>
<comment type="caution">
    <text evidence="6">The sequence shown here is derived from an EMBL/GenBank/DDBJ whole genome shotgun (WGS) entry which is preliminary data.</text>
</comment>
<dbReference type="SUPFAM" id="SSF50729">
    <property type="entry name" value="PH domain-like"/>
    <property type="match status" value="1"/>
</dbReference>
<dbReference type="AlphaFoldDB" id="A0A9P8V3D8"/>
<dbReference type="InterPro" id="IPR010334">
    <property type="entry name" value="Dcp1"/>
</dbReference>
<dbReference type="OrthoDB" id="255837at2759"/>
<sequence>MPGQGQTPKKRTHARNLSASHRTAGVSDYDSDAAQLGPPAPNPALLNRTNTEINLAVLRRYIPNIHTILTTAANAVVYTFAPETSSWERTGTEGTYFLCFLAPEAAASEAVPAPPPRACIFVLNRRGLENTIIDLGKVENFEVMDEIYIFKMAEDAGPIGGAVAGTDSSVVGVWIHTQDEESRMEHAAMVQEAVNIVQTGKAYVEEKEVQSYTEVASTTTTTVTGKRISVSELFGSRGGVTG</sequence>
<dbReference type="GO" id="GO:0000932">
    <property type="term" value="C:P-body"/>
    <property type="evidence" value="ECO:0007669"/>
    <property type="project" value="TreeGrafter"/>
</dbReference>
<feature type="region of interest" description="Disordered" evidence="5">
    <location>
        <begin position="1"/>
        <end position="45"/>
    </location>
</feature>
<dbReference type="GO" id="GO:0008047">
    <property type="term" value="F:enzyme activator activity"/>
    <property type="evidence" value="ECO:0007669"/>
    <property type="project" value="InterPro"/>
</dbReference>
<evidence type="ECO:0008006" key="8">
    <source>
        <dbReference type="Google" id="ProtNLM"/>
    </source>
</evidence>
<dbReference type="InterPro" id="IPR011993">
    <property type="entry name" value="PH-like_dom_sf"/>
</dbReference>
<evidence type="ECO:0000256" key="3">
    <source>
        <dbReference type="ARBA" id="ARBA00022490"/>
    </source>
</evidence>